<dbReference type="Proteomes" id="UP000254331">
    <property type="component" value="Unassembled WGS sequence"/>
</dbReference>
<sequence>MNITSIFRDTVNQLTIGAGKVINNIVDFFSNISSGITGIFNSNTPFRQATTEPSFISHTPINFVNNKDELIKRPLEIINEFLNKCENENNSNMIENKCSEVAYFVTTSNDKPYYNTLFEGLIHNTPSERHIYSIPFEDHIYSIPFEDHIYNVSFEDHIYSIPFEDHTYDVPSKENIDDTPPTESKIMELWDFLLKNKTKFNTI</sequence>
<reference evidence="1 2" key="1">
    <citation type="submission" date="2018-06" db="EMBL/GenBank/DDBJ databases">
        <authorList>
            <consortium name="Pathogen Informatics"/>
            <person name="Doyle S."/>
        </authorList>
    </citation>
    <scope>NUCLEOTIDE SEQUENCE [LARGE SCALE GENOMIC DNA]</scope>
    <source>
        <strain evidence="1 2">NCTC10376</strain>
    </source>
</reference>
<name>A0A379F9X4_PROVU</name>
<proteinExistence type="predicted"/>
<gene>
    <name evidence="1" type="ORF">NCTC10376_02315</name>
</gene>
<dbReference type="RefSeq" id="WP_103005137.1">
    <property type="nucleotide sequence ID" value="NZ_CABMNT010000003.1"/>
</dbReference>
<organism evidence="1 2">
    <name type="scientific">Proteus vulgaris</name>
    <dbReference type="NCBI Taxonomy" id="585"/>
    <lineage>
        <taxon>Bacteria</taxon>
        <taxon>Pseudomonadati</taxon>
        <taxon>Pseudomonadota</taxon>
        <taxon>Gammaproteobacteria</taxon>
        <taxon>Enterobacterales</taxon>
        <taxon>Morganellaceae</taxon>
        <taxon>Proteus</taxon>
    </lineage>
</organism>
<dbReference type="AlphaFoldDB" id="A0A379F9X4"/>
<evidence type="ECO:0000313" key="1">
    <source>
        <dbReference type="EMBL" id="SUC16417.1"/>
    </source>
</evidence>
<accession>A0A379F9X4</accession>
<dbReference type="EMBL" id="UGTW01000001">
    <property type="protein sequence ID" value="SUC16417.1"/>
    <property type="molecule type" value="Genomic_DNA"/>
</dbReference>
<protein>
    <submittedName>
        <fullName evidence="1">Uncharacterized protein</fullName>
    </submittedName>
</protein>
<evidence type="ECO:0000313" key="2">
    <source>
        <dbReference type="Proteomes" id="UP000254331"/>
    </source>
</evidence>
<dbReference type="GeneID" id="93392908"/>